<feature type="region of interest" description="Disordered" evidence="18">
    <location>
        <begin position="161"/>
        <end position="192"/>
    </location>
</feature>
<comment type="domain">
    <text evidence="17">The PHD-type zinc finger mediates the binding to H3K4me3.</text>
</comment>
<evidence type="ECO:0000256" key="9">
    <source>
        <dbReference type="ARBA" id="ARBA00023242"/>
    </source>
</evidence>
<feature type="compositionally biased region" description="Basic and acidic residues" evidence="18">
    <location>
        <begin position="161"/>
        <end position="171"/>
    </location>
</feature>
<dbReference type="FunFam" id="3.30.40.10:FF:000436">
    <property type="entry name" value="Chromatin modification-related protein"/>
    <property type="match status" value="1"/>
</dbReference>
<keyword evidence="6 15" id="KW-0862">Zinc</keyword>
<feature type="site" description="Histone H3K4me3 binding" evidence="14">
    <location>
        <position position="212"/>
    </location>
</feature>
<sequence length="372" mass="40764">MDTTAVLDKYTQDLSNLPLEVKHLFDEIKTKDLQLAETRRRYQSKDSQLHKFIRTNGTLAKHPKEVQLNQKIEEELKQMQSIQKEKILLANTALFLVSKHMFNFEVDIQKLERDDLLAPVDEDALEESVDETASATPRDTPDPVRKKRSYSVMRRYKRLKSEDYDDGRSEESTPEVSSRAAHAGPRAPSGAAGEDADNNLYCFCQRVSFGEMIGCDNDDCKYEWFHWSCVGITSPPKDDDIWYCPDCAPKMEKRKKRKKRFSRSHIDSTQLPHLLFYTMLFTQIAAIAAIAVSVSAADSSSSAPSHSHSSGSSTASSSAKSSSSASAASKSSGSSSAKSSSKASSKSSSGAAAGQTAGGVLAVAALVGNMIL</sequence>
<feature type="domain" description="PHD-type" evidence="19">
    <location>
        <begin position="199"/>
        <end position="250"/>
    </location>
</feature>
<keyword evidence="8" id="KW-0234">DNA repair</keyword>
<evidence type="ECO:0000256" key="1">
    <source>
        <dbReference type="ARBA" id="ARBA00004123"/>
    </source>
</evidence>
<dbReference type="GO" id="GO:0035267">
    <property type="term" value="C:NuA4 histone acetyltransferase complex"/>
    <property type="evidence" value="ECO:0007669"/>
    <property type="project" value="TreeGrafter"/>
</dbReference>
<evidence type="ECO:0000256" key="2">
    <source>
        <dbReference type="ARBA" id="ARBA00010210"/>
    </source>
</evidence>
<feature type="binding site" evidence="15">
    <location>
        <position position="220"/>
    </location>
    <ligand>
        <name>Zn(2+)</name>
        <dbReference type="ChEBI" id="CHEBI:29105"/>
        <label>2</label>
    </ligand>
</feature>
<feature type="binding site" evidence="15">
    <location>
        <position position="226"/>
    </location>
    <ligand>
        <name>Zn(2+)</name>
        <dbReference type="ChEBI" id="CHEBI:29105"/>
        <label>1</label>
    </ligand>
</feature>
<dbReference type="PROSITE" id="PS01359">
    <property type="entry name" value="ZF_PHD_1"/>
    <property type="match status" value="1"/>
</dbReference>
<keyword evidence="4" id="KW-0227">DNA damage</keyword>
<dbReference type="CDD" id="cd15505">
    <property type="entry name" value="PHD_ING"/>
    <property type="match status" value="1"/>
</dbReference>
<dbReference type="InterPro" id="IPR024610">
    <property type="entry name" value="ING_N_histone-binding"/>
</dbReference>
<dbReference type="GO" id="GO:0006281">
    <property type="term" value="P:DNA repair"/>
    <property type="evidence" value="ECO:0007669"/>
    <property type="project" value="UniProtKB-KW"/>
</dbReference>
<evidence type="ECO:0000256" key="13">
    <source>
        <dbReference type="ARBA" id="ARBA00063794"/>
    </source>
</evidence>
<dbReference type="PROSITE" id="PS50016">
    <property type="entry name" value="ZF_PHD_2"/>
    <property type="match status" value="1"/>
</dbReference>
<dbReference type="GO" id="GO:0006355">
    <property type="term" value="P:regulation of DNA-templated transcription"/>
    <property type="evidence" value="ECO:0007669"/>
    <property type="project" value="TreeGrafter"/>
</dbReference>
<comment type="subunit">
    <text evidence="13">Interacts with H3K4me3 and to a lesser extent with H3K4me2. Component of the NuA4 histone acetyltransferase complex.</text>
</comment>
<dbReference type="EMBL" id="CP076753">
    <property type="protein sequence ID" value="QWW25326.1"/>
    <property type="molecule type" value="Genomic_DNA"/>
</dbReference>
<dbReference type="GO" id="GO:0006325">
    <property type="term" value="P:chromatin organization"/>
    <property type="evidence" value="ECO:0007669"/>
    <property type="project" value="UniProtKB-KW"/>
</dbReference>
<comment type="function">
    <text evidence="17">Component of an histone acetyltransferase complex.</text>
</comment>
<feature type="binding site" evidence="15">
    <location>
        <position position="247"/>
    </location>
    <ligand>
        <name>Zn(2+)</name>
        <dbReference type="ChEBI" id="CHEBI:29105"/>
        <label>2</label>
    </ligand>
</feature>
<dbReference type="InterPro" id="IPR001965">
    <property type="entry name" value="Znf_PHD"/>
</dbReference>
<comment type="similarity">
    <text evidence="2 17">Belongs to the ING family.</text>
</comment>
<dbReference type="InterPro" id="IPR019786">
    <property type="entry name" value="Zinc_finger_PHD-type_CS"/>
</dbReference>
<dbReference type="InterPro" id="IPR028651">
    <property type="entry name" value="ING_fam"/>
</dbReference>
<dbReference type="PANTHER" id="PTHR10333:SF100">
    <property type="entry name" value="CHROMATIN MODIFICATION-RELATED PROTEIN YNG2"/>
    <property type="match status" value="1"/>
</dbReference>
<evidence type="ECO:0000256" key="5">
    <source>
        <dbReference type="ARBA" id="ARBA00022771"/>
    </source>
</evidence>
<dbReference type="PANTHER" id="PTHR10333">
    <property type="entry name" value="INHIBITOR OF GROWTH PROTEIN"/>
    <property type="match status" value="1"/>
</dbReference>
<evidence type="ECO:0000256" key="17">
    <source>
        <dbReference type="RuleBase" id="RU361213"/>
    </source>
</evidence>
<dbReference type="Gene3D" id="6.10.140.1740">
    <property type="match status" value="1"/>
</dbReference>
<keyword evidence="3 15" id="KW-0479">Metal-binding</keyword>
<evidence type="ECO:0000256" key="7">
    <source>
        <dbReference type="ARBA" id="ARBA00022853"/>
    </source>
</evidence>
<dbReference type="SMART" id="SM01408">
    <property type="entry name" value="ING"/>
    <property type="match status" value="1"/>
</dbReference>
<comment type="function">
    <text evidence="12">Component of the NuA4 histone acetyltransferase complex which is involved in transcriptional activation of selected genes principally by acetylation of nucleosomal histone H4 and H2A. The NuA4 complex is also involved in DNA repair. Involved in cell cycle progression and meiosis.</text>
</comment>
<dbReference type="GO" id="GO:0005634">
    <property type="term" value="C:nucleus"/>
    <property type="evidence" value="ECO:0007669"/>
    <property type="project" value="UniProtKB-SubCell"/>
</dbReference>
<accession>A0A8F2W552</accession>
<dbReference type="Pfam" id="PF12998">
    <property type="entry name" value="ING"/>
    <property type="match status" value="1"/>
</dbReference>
<feature type="binding site" evidence="15">
    <location>
        <position position="202"/>
    </location>
    <ligand>
        <name>Zn(2+)</name>
        <dbReference type="ChEBI" id="CHEBI:29105"/>
        <label>1</label>
    </ligand>
</feature>
<evidence type="ECO:0000256" key="16">
    <source>
        <dbReference type="PROSITE-ProRule" id="PRU00146"/>
    </source>
</evidence>
<keyword evidence="9 17" id="KW-0539">Nucleus</keyword>
<keyword evidence="10" id="KW-0469">Meiosis</keyword>
<dbReference type="Proteomes" id="UP000825438">
    <property type="component" value="Chromosome V"/>
</dbReference>
<evidence type="ECO:0000256" key="11">
    <source>
        <dbReference type="ARBA" id="ARBA00023306"/>
    </source>
</evidence>
<feature type="binding site" evidence="15">
    <location>
        <position position="244"/>
    </location>
    <ligand>
        <name>Zn(2+)</name>
        <dbReference type="ChEBI" id="CHEBI:29105"/>
        <label>2</label>
    </ligand>
</feature>
<keyword evidence="5 16" id="KW-0863">Zinc-finger</keyword>
<evidence type="ECO:0000256" key="14">
    <source>
        <dbReference type="PIRSR" id="PIRSR628651-50"/>
    </source>
</evidence>
<evidence type="ECO:0000259" key="19">
    <source>
        <dbReference type="PROSITE" id="PS50016"/>
    </source>
</evidence>
<dbReference type="GO" id="GO:0008270">
    <property type="term" value="F:zinc ion binding"/>
    <property type="evidence" value="ECO:0007669"/>
    <property type="project" value="UniProtKB-KW"/>
</dbReference>
<reference evidence="20" key="1">
    <citation type="submission" date="2021-06" db="EMBL/GenBank/DDBJ databases">
        <title>Candida auris outbreak in lebanese hospital.</title>
        <authorList>
            <person name="Finianos M."/>
        </authorList>
    </citation>
    <scope>NUCLEOTIDE SEQUENCE</scope>
    <source>
        <strain evidence="20">CA7LBN</strain>
    </source>
</reference>
<feature type="site" description="Histone H3K4me3 binding" evidence="14">
    <location>
        <position position="201"/>
    </location>
</feature>
<feature type="binding site" evidence="15">
    <location>
        <position position="215"/>
    </location>
    <ligand>
        <name>Zn(2+)</name>
        <dbReference type="ChEBI" id="CHEBI:29105"/>
        <label>2</label>
    </ligand>
</feature>
<evidence type="ECO:0000256" key="15">
    <source>
        <dbReference type="PIRSR" id="PIRSR628651-51"/>
    </source>
</evidence>
<comment type="subunit">
    <text evidence="17">Component of an histone acetyltransferase complex. Interacts with H3K4me3 and to a lesser extent with H3K4me2.</text>
</comment>
<evidence type="ECO:0000256" key="4">
    <source>
        <dbReference type="ARBA" id="ARBA00022763"/>
    </source>
</evidence>
<dbReference type="SMART" id="SM00249">
    <property type="entry name" value="PHD"/>
    <property type="match status" value="1"/>
</dbReference>
<feature type="site" description="Histone H3K4me3 binding" evidence="14">
    <location>
        <position position="224"/>
    </location>
</feature>
<evidence type="ECO:0000313" key="20">
    <source>
        <dbReference type="EMBL" id="QWW25326.1"/>
    </source>
</evidence>
<organism evidence="20">
    <name type="scientific">Candidozyma auris</name>
    <name type="common">Yeast</name>
    <name type="synonym">Candida auris</name>
    <dbReference type="NCBI Taxonomy" id="498019"/>
    <lineage>
        <taxon>Eukaryota</taxon>
        <taxon>Fungi</taxon>
        <taxon>Dikarya</taxon>
        <taxon>Ascomycota</taxon>
        <taxon>Saccharomycotina</taxon>
        <taxon>Pichiomycetes</taxon>
        <taxon>Metschnikowiaceae</taxon>
        <taxon>Candidozyma</taxon>
    </lineage>
</organism>
<dbReference type="InterPro" id="IPR019787">
    <property type="entry name" value="Znf_PHD-finger"/>
</dbReference>
<name>A0A8F2W552_CANAR</name>
<evidence type="ECO:0000256" key="8">
    <source>
        <dbReference type="ARBA" id="ARBA00023204"/>
    </source>
</evidence>
<evidence type="ECO:0000256" key="12">
    <source>
        <dbReference type="ARBA" id="ARBA00037044"/>
    </source>
</evidence>
<evidence type="ECO:0000256" key="10">
    <source>
        <dbReference type="ARBA" id="ARBA00023254"/>
    </source>
</evidence>
<gene>
    <name evidence="20" type="ORF">CA7LBN_004208</name>
</gene>
<evidence type="ECO:0000256" key="3">
    <source>
        <dbReference type="ARBA" id="ARBA00022723"/>
    </source>
</evidence>
<protein>
    <recommendedName>
        <fullName evidence="17">Chromatin modification-related protein</fullName>
    </recommendedName>
</protein>
<dbReference type="InterPro" id="IPR011011">
    <property type="entry name" value="Znf_FYVE_PHD"/>
</dbReference>
<feature type="binding site" evidence="15">
    <location>
        <position position="229"/>
    </location>
    <ligand>
        <name>Zn(2+)</name>
        <dbReference type="ChEBI" id="CHEBI:29105"/>
        <label>1</label>
    </ligand>
</feature>
<evidence type="ECO:0000256" key="18">
    <source>
        <dbReference type="SAM" id="MobiDB-lite"/>
    </source>
</evidence>
<dbReference type="CDD" id="cd16858">
    <property type="entry name" value="ING_ING3_Yng2p"/>
    <property type="match status" value="1"/>
</dbReference>
<dbReference type="InterPro" id="IPR013083">
    <property type="entry name" value="Znf_RING/FYVE/PHD"/>
</dbReference>
<evidence type="ECO:0000256" key="6">
    <source>
        <dbReference type="ARBA" id="ARBA00022833"/>
    </source>
</evidence>
<dbReference type="GO" id="GO:0051321">
    <property type="term" value="P:meiotic cell cycle"/>
    <property type="evidence" value="ECO:0007669"/>
    <property type="project" value="UniProtKB-KW"/>
</dbReference>
<feature type="site" description="Histone H3K4me3 binding" evidence="14">
    <location>
        <position position="216"/>
    </location>
</feature>
<feature type="region of interest" description="Disordered" evidence="18">
    <location>
        <begin position="124"/>
        <end position="149"/>
    </location>
</feature>
<dbReference type="AlphaFoldDB" id="A0A8F2W552"/>
<keyword evidence="7 17" id="KW-0156">Chromatin regulator</keyword>
<dbReference type="SUPFAM" id="SSF57903">
    <property type="entry name" value="FYVE/PHD zinc finger"/>
    <property type="match status" value="1"/>
</dbReference>
<proteinExistence type="inferred from homology"/>
<feature type="binding site" evidence="15">
    <location>
        <position position="204"/>
    </location>
    <ligand>
        <name>Zn(2+)</name>
        <dbReference type="ChEBI" id="CHEBI:29105"/>
        <label>1</label>
    </ligand>
</feature>
<feature type="region of interest" description="Disordered" evidence="18">
    <location>
        <begin position="301"/>
        <end position="356"/>
    </location>
</feature>
<comment type="subcellular location">
    <subcellularLocation>
        <location evidence="1 17">Nucleus</location>
    </subcellularLocation>
</comment>
<keyword evidence="11" id="KW-0131">Cell cycle</keyword>
<dbReference type="Gene3D" id="3.30.40.10">
    <property type="entry name" value="Zinc/RING finger domain, C3HC4 (zinc finger)"/>
    <property type="match status" value="1"/>
</dbReference>